<feature type="domain" description="Beta-xylosidase C-terminal Concanavalin A-like" evidence="5">
    <location>
        <begin position="359"/>
        <end position="556"/>
    </location>
</feature>
<dbReference type="PANTHER" id="PTHR42812:SF16">
    <property type="entry name" value="HYDROLASE, PUTATIVE (AFU_ORTHOLOGUE AFUA_7G06110)-RELATED"/>
    <property type="match status" value="1"/>
</dbReference>
<dbReference type="Gene3D" id="2.115.10.20">
    <property type="entry name" value="Glycosyl hydrolase domain, family 43"/>
    <property type="match status" value="1"/>
</dbReference>
<dbReference type="STRING" id="1448308.A0A2T2NA29"/>
<dbReference type="InterPro" id="IPR013320">
    <property type="entry name" value="ConA-like_dom_sf"/>
</dbReference>
<sequence length="570" mass="64886">METGALEDHGETIIKNPILRGFNPDPTVCVVPATPTAPTRYFLSTSTFEYYPGCAIYASEDIVNWRLIGHALTRRSQIELRTVEPGAGSWASTLRYRPQEKRWYLINGLFQRYRPTHDERIFPRGFYVWTDDIFDDSKWSDPVYFDNPGFDQDLFWDDSDGKVYLSTTVRIADRAPDSKLKDFAIHISEIDIYTGRTLTPPVVLRKSPHGVAEGSHIIRKDDYYYMFVAEGGTEAGHQEWAFRSSTGPLGPWESQGKPLWYNGPEEEVQRTGHADIFQDERGRWWGVFLGVRPVKVKGQFLEPQLGRETFLVKVDWVDDWPIFNEGKNITIKTLCRDIPKQSISTDRNPGVRWKASLAQENLELGWYQKNTPLKKFYSLTERPGHLRIHGNCYGLFSPEAPAMLLRKQESYNESFHATLEFNPSRPSYEAGLTVWWSMYSYASIGVTALKQPDGSLHKQIVWRQPSGEAGKILESFPLEGSTLTAFNEATDVKLSAEANSTYYKLSVRFGGMVRDFTFEVDRLTVAPPVGGAFTGAMFGIYSCGQWEPVLDPADFTNIYIEDQGTELDIS</sequence>
<keyword evidence="7" id="KW-1185">Reference proteome</keyword>
<gene>
    <name evidence="6" type="ORF">BS50DRAFT_141523</name>
</gene>
<dbReference type="InterPro" id="IPR051795">
    <property type="entry name" value="Glycosyl_Hydrlase_43"/>
</dbReference>
<dbReference type="CDD" id="cd18617">
    <property type="entry name" value="GH43_XynB-like"/>
    <property type="match status" value="1"/>
</dbReference>
<dbReference type="OrthoDB" id="2139957at2759"/>
<dbReference type="Pfam" id="PF04616">
    <property type="entry name" value="Glyco_hydro_43"/>
    <property type="match status" value="1"/>
</dbReference>
<dbReference type="PANTHER" id="PTHR42812">
    <property type="entry name" value="BETA-XYLOSIDASE"/>
    <property type="match status" value="1"/>
</dbReference>
<dbReference type="AlphaFoldDB" id="A0A2T2NA29"/>
<dbReference type="SUPFAM" id="SSF75005">
    <property type="entry name" value="Arabinanase/levansucrase/invertase"/>
    <property type="match status" value="1"/>
</dbReference>
<organism evidence="6 7">
    <name type="scientific">Corynespora cassiicola Philippines</name>
    <dbReference type="NCBI Taxonomy" id="1448308"/>
    <lineage>
        <taxon>Eukaryota</taxon>
        <taxon>Fungi</taxon>
        <taxon>Dikarya</taxon>
        <taxon>Ascomycota</taxon>
        <taxon>Pezizomycotina</taxon>
        <taxon>Dothideomycetes</taxon>
        <taxon>Pleosporomycetidae</taxon>
        <taxon>Pleosporales</taxon>
        <taxon>Corynesporascaceae</taxon>
        <taxon>Corynespora</taxon>
    </lineage>
</organism>
<name>A0A2T2NA29_CORCC</name>
<dbReference type="InterPro" id="IPR023296">
    <property type="entry name" value="Glyco_hydro_beta-prop_sf"/>
</dbReference>
<reference evidence="6 7" key="1">
    <citation type="journal article" date="2018" name="Front. Microbiol.">
        <title>Genome-Wide Analysis of Corynespora cassiicola Leaf Fall Disease Putative Effectors.</title>
        <authorList>
            <person name="Lopez D."/>
            <person name="Ribeiro S."/>
            <person name="Label P."/>
            <person name="Fumanal B."/>
            <person name="Venisse J.S."/>
            <person name="Kohler A."/>
            <person name="de Oliveira R.R."/>
            <person name="Labutti K."/>
            <person name="Lipzen A."/>
            <person name="Lail K."/>
            <person name="Bauer D."/>
            <person name="Ohm R.A."/>
            <person name="Barry K.W."/>
            <person name="Spatafora J."/>
            <person name="Grigoriev I.V."/>
            <person name="Martin F.M."/>
            <person name="Pujade-Renaud V."/>
        </authorList>
    </citation>
    <scope>NUCLEOTIDE SEQUENCE [LARGE SCALE GENOMIC DNA]</scope>
    <source>
        <strain evidence="6 7">Philippines</strain>
    </source>
</reference>
<keyword evidence="2 4" id="KW-0378">Hydrolase</keyword>
<dbReference type="EMBL" id="KZ678142">
    <property type="protein sequence ID" value="PSN62249.1"/>
    <property type="molecule type" value="Genomic_DNA"/>
</dbReference>
<dbReference type="Proteomes" id="UP000240883">
    <property type="component" value="Unassembled WGS sequence"/>
</dbReference>
<keyword evidence="3 4" id="KW-0326">Glycosidase</keyword>
<dbReference type="Gene3D" id="2.60.120.200">
    <property type="match status" value="1"/>
</dbReference>
<evidence type="ECO:0000256" key="2">
    <source>
        <dbReference type="ARBA" id="ARBA00022801"/>
    </source>
</evidence>
<evidence type="ECO:0000313" key="7">
    <source>
        <dbReference type="Proteomes" id="UP000240883"/>
    </source>
</evidence>
<evidence type="ECO:0000256" key="3">
    <source>
        <dbReference type="ARBA" id="ARBA00023295"/>
    </source>
</evidence>
<evidence type="ECO:0000256" key="4">
    <source>
        <dbReference type="RuleBase" id="RU361187"/>
    </source>
</evidence>
<dbReference type="Pfam" id="PF17851">
    <property type="entry name" value="GH43_C2"/>
    <property type="match status" value="1"/>
</dbReference>
<proteinExistence type="inferred from homology"/>
<accession>A0A2T2NA29</accession>
<dbReference type="InterPro" id="IPR006710">
    <property type="entry name" value="Glyco_hydro_43"/>
</dbReference>
<dbReference type="GO" id="GO:0004553">
    <property type="term" value="F:hydrolase activity, hydrolyzing O-glycosyl compounds"/>
    <property type="evidence" value="ECO:0007669"/>
    <property type="project" value="InterPro"/>
</dbReference>
<evidence type="ECO:0000259" key="5">
    <source>
        <dbReference type="Pfam" id="PF17851"/>
    </source>
</evidence>
<evidence type="ECO:0000256" key="1">
    <source>
        <dbReference type="ARBA" id="ARBA00009865"/>
    </source>
</evidence>
<dbReference type="GO" id="GO:0005975">
    <property type="term" value="P:carbohydrate metabolic process"/>
    <property type="evidence" value="ECO:0007669"/>
    <property type="project" value="InterPro"/>
</dbReference>
<comment type="similarity">
    <text evidence="1 4">Belongs to the glycosyl hydrolase 43 family.</text>
</comment>
<protein>
    <recommendedName>
        <fullName evidence="5">Beta-xylosidase C-terminal Concanavalin A-like domain-containing protein</fullName>
    </recommendedName>
</protein>
<evidence type="ECO:0000313" key="6">
    <source>
        <dbReference type="EMBL" id="PSN62249.1"/>
    </source>
</evidence>
<dbReference type="SUPFAM" id="SSF49899">
    <property type="entry name" value="Concanavalin A-like lectins/glucanases"/>
    <property type="match status" value="1"/>
</dbReference>
<dbReference type="InterPro" id="IPR041542">
    <property type="entry name" value="GH43_C2"/>
</dbReference>